<feature type="transmembrane region" description="Helical" evidence="2">
    <location>
        <begin position="168"/>
        <end position="188"/>
    </location>
</feature>
<gene>
    <name evidence="3" type="ORF">FB45DRAFT_1027319</name>
</gene>
<protein>
    <submittedName>
        <fullName evidence="3">Uncharacterized protein</fullName>
    </submittedName>
</protein>
<evidence type="ECO:0000256" key="1">
    <source>
        <dbReference type="SAM" id="MobiDB-lite"/>
    </source>
</evidence>
<keyword evidence="2" id="KW-0472">Membrane</keyword>
<dbReference type="EMBL" id="JARKIF010000008">
    <property type="protein sequence ID" value="KAJ7633222.1"/>
    <property type="molecule type" value="Genomic_DNA"/>
</dbReference>
<proteinExistence type="predicted"/>
<accession>A0AAD7BY06</accession>
<dbReference type="InterPro" id="IPR053001">
    <property type="entry name" value="MNNG_permease-like"/>
</dbReference>
<dbReference type="PANTHER" id="PTHR34814:SF1">
    <property type="entry name" value="NITROSOGUANIDINE RESISTANCE PROTEIN SNG1"/>
    <property type="match status" value="1"/>
</dbReference>
<evidence type="ECO:0000313" key="3">
    <source>
        <dbReference type="EMBL" id="KAJ7633222.1"/>
    </source>
</evidence>
<dbReference type="AlphaFoldDB" id="A0AAD7BY06"/>
<comment type="caution">
    <text evidence="3">The sequence shown here is derived from an EMBL/GenBank/DDBJ whole genome shotgun (WGS) entry which is preliminary data.</text>
</comment>
<keyword evidence="4" id="KW-1185">Reference proteome</keyword>
<keyword evidence="2" id="KW-1133">Transmembrane helix</keyword>
<reference evidence="3" key="1">
    <citation type="submission" date="2023-03" db="EMBL/GenBank/DDBJ databases">
        <title>Massive genome expansion in bonnet fungi (Mycena s.s.) driven by repeated elements and novel gene families across ecological guilds.</title>
        <authorList>
            <consortium name="Lawrence Berkeley National Laboratory"/>
            <person name="Harder C.B."/>
            <person name="Miyauchi S."/>
            <person name="Viragh M."/>
            <person name="Kuo A."/>
            <person name="Thoen E."/>
            <person name="Andreopoulos B."/>
            <person name="Lu D."/>
            <person name="Skrede I."/>
            <person name="Drula E."/>
            <person name="Henrissat B."/>
            <person name="Morin E."/>
            <person name="Kohler A."/>
            <person name="Barry K."/>
            <person name="LaButti K."/>
            <person name="Morin E."/>
            <person name="Salamov A."/>
            <person name="Lipzen A."/>
            <person name="Mereny Z."/>
            <person name="Hegedus B."/>
            <person name="Baldrian P."/>
            <person name="Stursova M."/>
            <person name="Weitz H."/>
            <person name="Taylor A."/>
            <person name="Grigoriev I.V."/>
            <person name="Nagy L.G."/>
            <person name="Martin F."/>
            <person name="Kauserud H."/>
        </authorList>
    </citation>
    <scope>NUCLEOTIDE SEQUENCE</scope>
    <source>
        <strain evidence="3">9284</strain>
    </source>
</reference>
<evidence type="ECO:0000256" key="2">
    <source>
        <dbReference type="SAM" id="Phobius"/>
    </source>
</evidence>
<organism evidence="3 4">
    <name type="scientific">Roridomyces roridus</name>
    <dbReference type="NCBI Taxonomy" id="1738132"/>
    <lineage>
        <taxon>Eukaryota</taxon>
        <taxon>Fungi</taxon>
        <taxon>Dikarya</taxon>
        <taxon>Basidiomycota</taxon>
        <taxon>Agaricomycotina</taxon>
        <taxon>Agaricomycetes</taxon>
        <taxon>Agaricomycetidae</taxon>
        <taxon>Agaricales</taxon>
        <taxon>Marasmiineae</taxon>
        <taxon>Mycenaceae</taxon>
        <taxon>Roridomyces</taxon>
    </lineage>
</organism>
<name>A0AAD7BY06_9AGAR</name>
<keyword evidence="2" id="KW-0812">Transmembrane</keyword>
<feature type="compositionally biased region" description="Polar residues" evidence="1">
    <location>
        <begin position="115"/>
        <end position="126"/>
    </location>
</feature>
<dbReference type="Proteomes" id="UP001221142">
    <property type="component" value="Unassembled WGS sequence"/>
</dbReference>
<feature type="transmembrane region" description="Helical" evidence="2">
    <location>
        <begin position="276"/>
        <end position="303"/>
    </location>
</feature>
<dbReference type="GO" id="GO:0016020">
    <property type="term" value="C:membrane"/>
    <property type="evidence" value="ECO:0007669"/>
    <property type="project" value="TreeGrafter"/>
</dbReference>
<dbReference type="PANTHER" id="PTHR34814">
    <property type="entry name" value="NITROSOGUANIDINE RESISTANCE PROTEIN SNG1"/>
    <property type="match status" value="1"/>
</dbReference>
<evidence type="ECO:0000313" key="4">
    <source>
        <dbReference type="Proteomes" id="UP001221142"/>
    </source>
</evidence>
<sequence length="353" mass="38230">MAFASVSSGCFPNAEYAALRGRLYHKSAKALYIPTGFSHVVTTTKRGAVAEAPRRGIHNGIAFTRGFRWGLAFSRRQKTNDVFRLSLLLIIAASLNHPYTRVTVLSRRTISAAMTSRAPSHTHNGSPTPLTTPPPLKQRRTIEPQRHRNPYRLLPFEKSAQASSAPGVYLKTVIGGVVALSVVIFTLFSIHWGSIWSSLHHTLPVCIVTLTVGLSPKSGPKGYRHRLAVRGHNRIALQSIANLSTAANTATLLSSAPELVAQPIYYTVANLRPSDVPVAGAVTFVGLIYLVISSLFVVMLAATARQLIYTLPSRALQLPFDRRVGGAETGLLGMLVGVLALEAPSSRKAYENH</sequence>
<feature type="region of interest" description="Disordered" evidence="1">
    <location>
        <begin position="115"/>
        <end position="144"/>
    </location>
</feature>